<feature type="region of interest" description="Disordered" evidence="1">
    <location>
        <begin position="26"/>
        <end position="51"/>
    </location>
</feature>
<dbReference type="AlphaFoldDB" id="A0A699XKQ0"/>
<feature type="non-terminal residue" evidence="2">
    <location>
        <position position="1"/>
    </location>
</feature>
<evidence type="ECO:0000313" key="2">
    <source>
        <dbReference type="EMBL" id="GFD60237.1"/>
    </source>
</evidence>
<comment type="caution">
    <text evidence="2">The sequence shown here is derived from an EMBL/GenBank/DDBJ whole genome shotgun (WGS) entry which is preliminary data.</text>
</comment>
<reference evidence="2" key="1">
    <citation type="journal article" date="2019" name="Sci. Rep.">
        <title>Draft genome of Tanacetum cinerariifolium, the natural source of mosquito coil.</title>
        <authorList>
            <person name="Yamashiro T."/>
            <person name="Shiraishi A."/>
            <person name="Satake H."/>
            <person name="Nakayama K."/>
        </authorList>
    </citation>
    <scope>NUCLEOTIDE SEQUENCE</scope>
</reference>
<protein>
    <submittedName>
        <fullName evidence="2">Uncharacterized protein</fullName>
    </submittedName>
</protein>
<proteinExistence type="predicted"/>
<feature type="compositionally biased region" description="Basic and acidic residues" evidence="1">
    <location>
        <begin position="26"/>
        <end position="45"/>
    </location>
</feature>
<evidence type="ECO:0000256" key="1">
    <source>
        <dbReference type="SAM" id="MobiDB-lite"/>
    </source>
</evidence>
<accession>A0A699XKQ0</accession>
<gene>
    <name evidence="2" type="ORF">Tci_932206</name>
</gene>
<name>A0A699XKQ0_TANCI</name>
<sequence length="51" mass="5744">LPQARARPGRGYGNGHHLRVRLHERYSARRPAAGERQSHDARGRENVGIGF</sequence>
<dbReference type="EMBL" id="BKCJ011875282">
    <property type="protein sequence ID" value="GFD60237.1"/>
    <property type="molecule type" value="Genomic_DNA"/>
</dbReference>
<organism evidence="2">
    <name type="scientific">Tanacetum cinerariifolium</name>
    <name type="common">Dalmatian daisy</name>
    <name type="synonym">Chrysanthemum cinerariifolium</name>
    <dbReference type="NCBI Taxonomy" id="118510"/>
    <lineage>
        <taxon>Eukaryota</taxon>
        <taxon>Viridiplantae</taxon>
        <taxon>Streptophyta</taxon>
        <taxon>Embryophyta</taxon>
        <taxon>Tracheophyta</taxon>
        <taxon>Spermatophyta</taxon>
        <taxon>Magnoliopsida</taxon>
        <taxon>eudicotyledons</taxon>
        <taxon>Gunneridae</taxon>
        <taxon>Pentapetalae</taxon>
        <taxon>asterids</taxon>
        <taxon>campanulids</taxon>
        <taxon>Asterales</taxon>
        <taxon>Asteraceae</taxon>
        <taxon>Asteroideae</taxon>
        <taxon>Anthemideae</taxon>
        <taxon>Anthemidinae</taxon>
        <taxon>Tanacetum</taxon>
    </lineage>
</organism>